<dbReference type="PANTHER" id="PTHR46797:SF1">
    <property type="entry name" value="METHYLPHOSPHONATE SYNTHASE"/>
    <property type="match status" value="1"/>
</dbReference>
<keyword evidence="1" id="KW-0238">DNA-binding</keyword>
<dbReference type="PANTHER" id="PTHR46797">
    <property type="entry name" value="HTH-TYPE TRANSCRIPTIONAL REGULATOR"/>
    <property type="match status" value="1"/>
</dbReference>
<dbReference type="RefSeq" id="WP_041504688.1">
    <property type="nucleotide sequence ID" value="NZ_JPIU01000014.1"/>
</dbReference>
<dbReference type="Gene3D" id="1.10.260.40">
    <property type="entry name" value="lambda repressor-like DNA-binding domains"/>
    <property type="match status" value="1"/>
</dbReference>
<evidence type="ECO:0000259" key="2">
    <source>
        <dbReference type="PROSITE" id="PS50943"/>
    </source>
</evidence>
<dbReference type="EMBL" id="JPIU01000014">
    <property type="protein sequence ID" value="KIO47509.1"/>
    <property type="molecule type" value="Genomic_DNA"/>
</dbReference>
<name>A0A0C3RLE7_9PORP</name>
<dbReference type="PROSITE" id="PS50943">
    <property type="entry name" value="HTH_CROC1"/>
    <property type="match status" value="1"/>
</dbReference>
<dbReference type="GO" id="GO:0005829">
    <property type="term" value="C:cytosol"/>
    <property type="evidence" value="ECO:0007669"/>
    <property type="project" value="TreeGrafter"/>
</dbReference>
<dbReference type="GO" id="GO:0003700">
    <property type="term" value="F:DNA-binding transcription factor activity"/>
    <property type="evidence" value="ECO:0007669"/>
    <property type="project" value="TreeGrafter"/>
</dbReference>
<proteinExistence type="predicted"/>
<dbReference type="SUPFAM" id="SSF47413">
    <property type="entry name" value="lambda repressor-like DNA-binding domains"/>
    <property type="match status" value="1"/>
</dbReference>
<dbReference type="GO" id="GO:0003677">
    <property type="term" value="F:DNA binding"/>
    <property type="evidence" value="ECO:0007669"/>
    <property type="project" value="UniProtKB-KW"/>
</dbReference>
<evidence type="ECO:0000313" key="3">
    <source>
        <dbReference type="EMBL" id="KIO47509.1"/>
    </source>
</evidence>
<reference evidence="3 4" key="1">
    <citation type="submission" date="2014-07" db="EMBL/GenBank/DDBJ databases">
        <title>Porphyromonadaceae bacterium OUH 308042 = ATCC BAA-2681 = DSM 28342 draft genome.</title>
        <authorList>
            <person name="Sydenham T.V."/>
            <person name="Hasman H."/>
            <person name="Justensen U.S."/>
        </authorList>
    </citation>
    <scope>NUCLEOTIDE SEQUENCE [LARGE SCALE GENOMIC DNA]</scope>
    <source>
        <strain evidence="3 4">OUH 308042</strain>
    </source>
</reference>
<comment type="caution">
    <text evidence="3">The sequence shown here is derived from an EMBL/GenBank/DDBJ whole genome shotgun (WGS) entry which is preliminary data.</text>
</comment>
<feature type="domain" description="HTH cro/C1-type" evidence="2">
    <location>
        <begin position="14"/>
        <end position="68"/>
    </location>
</feature>
<dbReference type="Proteomes" id="UP000031980">
    <property type="component" value="Unassembled WGS sequence"/>
</dbReference>
<evidence type="ECO:0000256" key="1">
    <source>
        <dbReference type="ARBA" id="ARBA00023125"/>
    </source>
</evidence>
<dbReference type="SMART" id="SM00530">
    <property type="entry name" value="HTH_XRE"/>
    <property type="match status" value="1"/>
</dbReference>
<keyword evidence="4" id="KW-1185">Reference proteome</keyword>
<organism evidence="3 4">
    <name type="scientific">Sanguibacteroides justesenii</name>
    <dbReference type="NCBI Taxonomy" id="1547597"/>
    <lineage>
        <taxon>Bacteria</taxon>
        <taxon>Pseudomonadati</taxon>
        <taxon>Bacteroidota</taxon>
        <taxon>Bacteroidia</taxon>
        <taxon>Bacteroidales</taxon>
        <taxon>Porphyromonadaceae</taxon>
        <taxon>Sanguibacteroides</taxon>
    </lineage>
</organism>
<dbReference type="InterPro" id="IPR001387">
    <property type="entry name" value="Cro/C1-type_HTH"/>
</dbReference>
<dbReference type="InterPro" id="IPR010982">
    <property type="entry name" value="Lambda_DNA-bd_dom_sf"/>
</dbReference>
<dbReference type="InterPro" id="IPR050807">
    <property type="entry name" value="TransReg_Diox_bact_type"/>
</dbReference>
<gene>
    <name evidence="3" type="ORF">BA92_00385</name>
</gene>
<sequence>MDYDEEIHRIALNIKRIRMSRNLTIQELAYKCDIERSNMSRIEAGKSNVTVKTLCLICSALEIELSDLVGKSLEEPSGE</sequence>
<evidence type="ECO:0000313" key="4">
    <source>
        <dbReference type="Proteomes" id="UP000031980"/>
    </source>
</evidence>
<dbReference type="CDD" id="cd00093">
    <property type="entry name" value="HTH_XRE"/>
    <property type="match status" value="1"/>
</dbReference>
<accession>A0A0C3RLE7</accession>
<dbReference type="AlphaFoldDB" id="A0A0C3RLE7"/>
<protein>
    <submittedName>
        <fullName evidence="3">Transcriptional regulator</fullName>
    </submittedName>
</protein>
<dbReference type="Pfam" id="PF01381">
    <property type="entry name" value="HTH_3"/>
    <property type="match status" value="1"/>
</dbReference>